<organism evidence="1 2">
    <name type="scientific">Tenacibaculum vairaonense</name>
    <dbReference type="NCBI Taxonomy" id="3137860"/>
    <lineage>
        <taxon>Bacteria</taxon>
        <taxon>Pseudomonadati</taxon>
        <taxon>Bacteroidota</taxon>
        <taxon>Flavobacteriia</taxon>
        <taxon>Flavobacteriales</taxon>
        <taxon>Flavobacteriaceae</taxon>
        <taxon>Tenacibaculum</taxon>
    </lineage>
</organism>
<dbReference type="EMBL" id="CAXJRC010000007">
    <property type="protein sequence ID" value="CAL2105476.1"/>
    <property type="molecule type" value="Genomic_DNA"/>
</dbReference>
<dbReference type="Proteomes" id="UP001497602">
    <property type="component" value="Unassembled WGS sequence"/>
</dbReference>
<name>A0ABP1F4U0_9FLAO</name>
<keyword evidence="2" id="KW-1185">Reference proteome</keyword>
<sequence length="587" mass="68537">MIVFYGSDFSLNLTETKISFVEENPLFYNYFVRNYTWPFTKTLDAETSKVLKFLNLENSTKYKTKFYGKLQIDNTFDQAYLIFTDHVGDSIEGTIYYGKATFPLLDKKLSKLPFPVISTESITSHAKEVIEKQYPEVGHNFPMVIDEKFKETNKYDKFLGVINNYRGSFLENYKKNEDGKIIAYNQNIMVPFPYLMEILRVGFASENMIMAGSFVSDKVNEKLLIYTDKYLEKFDSGLPDDFHFSTTNEVWKDDVVTANFADVYRLSETGSYKVKLFLNIPSSIDVLDFIVELNEKELYKSNAQSINKSLTINIENSEDIGVIRFKLNLRKFTTNPNEAIGDIRKFNKFDFSFSDGQLNVFPKTFSLSEIMPDITFGAFLNKIKNWLNLEITFENNVVNINYIETKFLESPFKNETPFETTEPKRTFNQNKIYKLSTGNDELFISHEGVISTSDGYRDEDIVKIPTGIRKLEVEALDSLFTVKKKESEDLGVFLYDGLKNDLPVAVDSVFERAYTLNEVYNRYWLKWINFRLNSILIKDKFPVHVLEEFNINTGRFKYNQKHIYKKIQKHRISETHWEVEIESETLT</sequence>
<dbReference type="RefSeq" id="WP_348737302.1">
    <property type="nucleotide sequence ID" value="NZ_CAXJRC010000007.1"/>
</dbReference>
<accession>A0ABP1F4U0</accession>
<gene>
    <name evidence="1" type="ORF">T190115A13A_160009</name>
</gene>
<reference evidence="1 2" key="1">
    <citation type="submission" date="2024-05" db="EMBL/GenBank/DDBJ databases">
        <authorList>
            <person name="Duchaud E."/>
        </authorList>
    </citation>
    <scope>NUCLEOTIDE SEQUENCE [LARGE SCALE GENOMIC DNA]</scope>
    <source>
        <strain evidence="1">Ena-SAMPLE-TAB-13-05-2024-13:56:06:370-140305</strain>
    </source>
</reference>
<evidence type="ECO:0000313" key="2">
    <source>
        <dbReference type="Proteomes" id="UP001497602"/>
    </source>
</evidence>
<comment type="caution">
    <text evidence="1">The sequence shown here is derived from an EMBL/GenBank/DDBJ whole genome shotgun (WGS) entry which is preliminary data.</text>
</comment>
<protein>
    <submittedName>
        <fullName evidence="1">Uncharacterized protein</fullName>
    </submittedName>
</protein>
<evidence type="ECO:0000313" key="1">
    <source>
        <dbReference type="EMBL" id="CAL2105476.1"/>
    </source>
</evidence>
<proteinExistence type="predicted"/>